<sequence length="102" mass="11697">MSKSGFDPAIKSGVHRFQHLGQWATVCYRGSSLVNFSYGDRVFFQSEAGYWLGIIECDCFVFIVNEPIKTVLEGMHYLYTEGEMVRIHYEDGWFCEQGGLPL</sequence>
<reference evidence="1 2" key="1">
    <citation type="submission" date="2018-09" db="EMBL/GenBank/DDBJ databases">
        <title>Whole genome sequencing of Citrobacter freundii AR_0116.</title>
        <authorList>
            <person name="Conlan S."/>
            <person name="Thomas P.J."/>
            <person name="Mullikin J."/>
            <person name="Frank K.M."/>
            <person name="Segre J.A."/>
        </authorList>
    </citation>
    <scope>NUCLEOTIDE SEQUENCE [LARGE SCALE GENOMIC DNA]</scope>
    <source>
        <strain evidence="1 2">AR_0116</strain>
    </source>
</reference>
<dbReference type="EMBL" id="CP032184">
    <property type="protein sequence ID" value="AXZ47392.1"/>
    <property type="molecule type" value="Genomic_DNA"/>
</dbReference>
<name>A0AB33GY60_CITFR</name>
<dbReference type="Proteomes" id="UP000263627">
    <property type="component" value="Chromosome"/>
</dbReference>
<dbReference type="AlphaFoldDB" id="A0AB33GY60"/>
<gene>
    <name evidence="1" type="ORF">AM363_10720</name>
</gene>
<evidence type="ECO:0000313" key="2">
    <source>
        <dbReference type="Proteomes" id="UP000263627"/>
    </source>
</evidence>
<evidence type="ECO:0008006" key="3">
    <source>
        <dbReference type="Google" id="ProtNLM"/>
    </source>
</evidence>
<evidence type="ECO:0000313" key="1">
    <source>
        <dbReference type="EMBL" id="AXZ47392.1"/>
    </source>
</evidence>
<proteinExistence type="predicted"/>
<organism evidence="1 2">
    <name type="scientific">Citrobacter freundii</name>
    <dbReference type="NCBI Taxonomy" id="546"/>
    <lineage>
        <taxon>Bacteria</taxon>
        <taxon>Pseudomonadati</taxon>
        <taxon>Pseudomonadota</taxon>
        <taxon>Gammaproteobacteria</taxon>
        <taxon>Enterobacterales</taxon>
        <taxon>Enterobacteriaceae</taxon>
        <taxon>Citrobacter</taxon>
        <taxon>Citrobacter freundii complex</taxon>
    </lineage>
</organism>
<accession>A0AB33GY60</accession>
<protein>
    <recommendedName>
        <fullName evidence="3">LF-82</fullName>
    </recommendedName>
</protein>